<accession>S3HDL0</accession>
<organism evidence="2 3">
    <name type="scientific">Rhizobium grahamii CCGE 502</name>
    <dbReference type="NCBI Taxonomy" id="990285"/>
    <lineage>
        <taxon>Bacteria</taxon>
        <taxon>Pseudomonadati</taxon>
        <taxon>Pseudomonadota</taxon>
        <taxon>Alphaproteobacteria</taxon>
        <taxon>Hyphomicrobiales</taxon>
        <taxon>Rhizobiaceae</taxon>
        <taxon>Rhizobium/Agrobacterium group</taxon>
        <taxon>Rhizobium</taxon>
    </lineage>
</organism>
<comment type="caution">
    <text evidence="2">The sequence shown here is derived from an EMBL/GenBank/DDBJ whole genome shotgun (WGS) entry which is preliminary data.</text>
</comment>
<evidence type="ECO:0000313" key="3">
    <source>
        <dbReference type="Proteomes" id="UP000014411"/>
    </source>
</evidence>
<feature type="domain" description="HTH DNA binding" evidence="1">
    <location>
        <begin position="19"/>
        <end position="54"/>
    </location>
</feature>
<evidence type="ECO:0000259" key="1">
    <source>
        <dbReference type="Pfam" id="PF11972"/>
    </source>
</evidence>
<dbReference type="InterPro" id="IPR021068">
    <property type="entry name" value="HTH_DNA-bd"/>
</dbReference>
<name>S3HDL0_9HYPH</name>
<dbReference type="HOGENOM" id="CLU_2452502_0_0_5"/>
<gene>
    <name evidence="2" type="ORF">RGCCGE502_17595</name>
</gene>
<dbReference type="AlphaFoldDB" id="S3HDL0"/>
<dbReference type="Pfam" id="PF11972">
    <property type="entry name" value="HTH_13"/>
    <property type="match status" value="1"/>
</dbReference>
<sequence length="89" mass="10041">MARQMMERKLSARRTSSKLPELVELVMAKPLVSAGMVAKTLEVTPQAARRIVLEPGEVRRTCISSVGPCCKHRLSRFIKMGRVRHLELI</sequence>
<reference evidence="2 3" key="1">
    <citation type="journal article" date="2012" name="J. Bacteriol.">
        <title>Genome sequence of Rhizobium grahamii CCGE502, a broad-host-range symbiont with low nodulation competitiveness in Phaseolus vulgaris.</title>
        <authorList>
            <person name="Althabegoiti M.J."/>
            <person name="Lozano L."/>
            <person name="Torres-Tejerizo G."/>
            <person name="Ormeno-Orrillo E."/>
            <person name="Rogel M.A."/>
            <person name="Gonzalez V."/>
            <person name="Martinez-Romero E."/>
        </authorList>
    </citation>
    <scope>NUCLEOTIDE SEQUENCE [LARGE SCALE GENOMIC DNA]</scope>
    <source>
        <strain evidence="2 3">CCGE 502</strain>
    </source>
</reference>
<protein>
    <recommendedName>
        <fullName evidence="1">HTH DNA binding domain-containing protein</fullName>
    </recommendedName>
</protein>
<evidence type="ECO:0000313" key="2">
    <source>
        <dbReference type="EMBL" id="EPE96937.1"/>
    </source>
</evidence>
<dbReference type="STRING" id="990285.RGCCGE502_17595"/>
<proteinExistence type="predicted"/>
<keyword evidence="3" id="KW-1185">Reference proteome</keyword>
<dbReference type="Proteomes" id="UP000014411">
    <property type="component" value="Unassembled WGS sequence"/>
</dbReference>
<dbReference type="EMBL" id="AEYE02000020">
    <property type="protein sequence ID" value="EPE96937.1"/>
    <property type="molecule type" value="Genomic_DNA"/>
</dbReference>